<dbReference type="PANTHER" id="PTHR47506">
    <property type="entry name" value="TRANSCRIPTIONAL REGULATORY PROTEIN"/>
    <property type="match status" value="1"/>
</dbReference>
<feature type="region of interest" description="Disordered" evidence="4">
    <location>
        <begin position="1"/>
        <end position="22"/>
    </location>
</feature>
<name>A0A0S2DGZ6_LYSEN</name>
<dbReference type="InterPro" id="IPR036271">
    <property type="entry name" value="Tet_transcr_reg_TetR-rel_C_sf"/>
</dbReference>
<dbReference type="InterPro" id="IPR009057">
    <property type="entry name" value="Homeodomain-like_sf"/>
</dbReference>
<evidence type="ECO:0000256" key="1">
    <source>
        <dbReference type="ARBA" id="ARBA00023015"/>
    </source>
</evidence>
<feature type="compositionally biased region" description="Polar residues" evidence="4">
    <location>
        <begin position="1"/>
        <end position="12"/>
    </location>
</feature>
<dbReference type="STRING" id="69.GLE_2551"/>
<dbReference type="EMBL" id="CP013140">
    <property type="protein sequence ID" value="ALN57900.1"/>
    <property type="molecule type" value="Genomic_DNA"/>
</dbReference>
<dbReference type="InterPro" id="IPR011075">
    <property type="entry name" value="TetR_C"/>
</dbReference>
<keyword evidence="2" id="KW-0238">DNA-binding</keyword>
<dbReference type="OrthoDB" id="9809772at2"/>
<gene>
    <name evidence="5" type="ORF">GLE_2551</name>
</gene>
<dbReference type="SUPFAM" id="SSF46689">
    <property type="entry name" value="Homeodomain-like"/>
    <property type="match status" value="1"/>
</dbReference>
<dbReference type="InterPro" id="IPR001647">
    <property type="entry name" value="HTH_TetR"/>
</dbReference>
<keyword evidence="3" id="KW-0804">Transcription</keyword>
<organism evidence="5 6">
    <name type="scientific">Lysobacter enzymogenes</name>
    <dbReference type="NCBI Taxonomy" id="69"/>
    <lineage>
        <taxon>Bacteria</taxon>
        <taxon>Pseudomonadati</taxon>
        <taxon>Pseudomonadota</taxon>
        <taxon>Gammaproteobacteria</taxon>
        <taxon>Lysobacterales</taxon>
        <taxon>Lysobacteraceae</taxon>
        <taxon>Lysobacter</taxon>
    </lineage>
</organism>
<dbReference type="Pfam" id="PF16925">
    <property type="entry name" value="TetR_C_13"/>
    <property type="match status" value="1"/>
</dbReference>
<evidence type="ECO:0000256" key="3">
    <source>
        <dbReference type="ARBA" id="ARBA00023163"/>
    </source>
</evidence>
<dbReference type="AlphaFoldDB" id="A0A0S2DGZ6"/>
<reference evidence="5 6" key="1">
    <citation type="submission" date="2015-11" db="EMBL/GenBank/DDBJ databases">
        <title>Genome sequences of Lysobacter enzymogenes strain C3 and Lysobacter antibioticus ATCC 29479.</title>
        <authorList>
            <person name="Kobayashi D.Y."/>
        </authorList>
    </citation>
    <scope>NUCLEOTIDE SEQUENCE [LARGE SCALE GENOMIC DNA]</scope>
    <source>
        <strain evidence="5 6">C3</strain>
    </source>
</reference>
<protein>
    <submittedName>
        <fullName evidence="5">Transcriptional regulator, TetR family</fullName>
    </submittedName>
</protein>
<evidence type="ECO:0000256" key="4">
    <source>
        <dbReference type="SAM" id="MobiDB-lite"/>
    </source>
</evidence>
<dbReference type="GO" id="GO:0003677">
    <property type="term" value="F:DNA binding"/>
    <property type="evidence" value="ECO:0007669"/>
    <property type="project" value="UniProtKB-UniRule"/>
</dbReference>
<dbReference type="SUPFAM" id="SSF48498">
    <property type="entry name" value="Tetracyclin repressor-like, C-terminal domain"/>
    <property type="match status" value="1"/>
</dbReference>
<dbReference type="Pfam" id="PF00440">
    <property type="entry name" value="TetR_N"/>
    <property type="match status" value="1"/>
</dbReference>
<dbReference type="PROSITE" id="PS50977">
    <property type="entry name" value="HTH_TETR_2"/>
    <property type="match status" value="1"/>
</dbReference>
<dbReference type="Proteomes" id="UP000061569">
    <property type="component" value="Chromosome"/>
</dbReference>
<dbReference type="PATRIC" id="fig|69.6.peg.2511"/>
<evidence type="ECO:0000313" key="5">
    <source>
        <dbReference type="EMBL" id="ALN57900.1"/>
    </source>
</evidence>
<sequence>MKPTASKRSASDPQAPPSPKAEEILQRTSELLALGGYDSFSYADIAEQVQVRKASIHHHFPSKVDLVKATVARHRESSRRGLQALSERVADPFDRLGEYCRWWAACIESANPPICLCALLAAELPSVPVEVASEVRGHFEDLSAWLEQTLAQGADSGRLRLTASAHAEAMTFMAAVHGAMLTARALGDARLFWSIAQASLERLRPA</sequence>
<dbReference type="Gene3D" id="1.10.357.10">
    <property type="entry name" value="Tetracycline Repressor, domain 2"/>
    <property type="match status" value="1"/>
</dbReference>
<dbReference type="PANTHER" id="PTHR47506:SF7">
    <property type="entry name" value="TRANSCRIPTIONAL REGULATORY PROTEIN"/>
    <property type="match status" value="1"/>
</dbReference>
<evidence type="ECO:0000256" key="2">
    <source>
        <dbReference type="ARBA" id="ARBA00023125"/>
    </source>
</evidence>
<dbReference type="KEGG" id="lez:GLE_2551"/>
<evidence type="ECO:0000313" key="6">
    <source>
        <dbReference type="Proteomes" id="UP000061569"/>
    </source>
</evidence>
<proteinExistence type="predicted"/>
<dbReference type="PRINTS" id="PR00455">
    <property type="entry name" value="HTHTETR"/>
</dbReference>
<accession>A0A0S2DGZ6</accession>
<keyword evidence="1" id="KW-0805">Transcription regulation</keyword>